<proteinExistence type="predicted"/>
<keyword evidence="6" id="KW-1185">Reference proteome</keyword>
<evidence type="ECO:0000313" key="5">
    <source>
        <dbReference type="EMBL" id="MBB3150517.1"/>
    </source>
</evidence>
<dbReference type="GO" id="GO:0043565">
    <property type="term" value="F:sequence-specific DNA binding"/>
    <property type="evidence" value="ECO:0007669"/>
    <property type="project" value="InterPro"/>
</dbReference>
<dbReference type="Proteomes" id="UP000518605">
    <property type="component" value="Unassembled WGS sequence"/>
</dbReference>
<feature type="domain" description="HTH araC/xylS-type" evidence="4">
    <location>
        <begin position="229"/>
        <end position="326"/>
    </location>
</feature>
<name>A0A7W5C427_9BACL</name>
<dbReference type="EMBL" id="JACHXW010000001">
    <property type="protein sequence ID" value="MBB3150517.1"/>
    <property type="molecule type" value="Genomic_DNA"/>
</dbReference>
<dbReference type="PRINTS" id="PR00032">
    <property type="entry name" value="HTHARAC"/>
</dbReference>
<dbReference type="RefSeq" id="WP_183558433.1">
    <property type="nucleotide sequence ID" value="NZ_CBCSLB010000001.1"/>
</dbReference>
<dbReference type="InterPro" id="IPR003313">
    <property type="entry name" value="AraC-bd"/>
</dbReference>
<dbReference type="InterPro" id="IPR011051">
    <property type="entry name" value="RmlC_Cupin_sf"/>
</dbReference>
<organism evidence="5 6">
    <name type="scientific">Paenibacillus endophyticus</name>
    <dbReference type="NCBI Taxonomy" id="1294268"/>
    <lineage>
        <taxon>Bacteria</taxon>
        <taxon>Bacillati</taxon>
        <taxon>Bacillota</taxon>
        <taxon>Bacilli</taxon>
        <taxon>Bacillales</taxon>
        <taxon>Paenibacillaceae</taxon>
        <taxon>Paenibacillus</taxon>
    </lineage>
</organism>
<dbReference type="GO" id="GO:0016853">
    <property type="term" value="F:isomerase activity"/>
    <property type="evidence" value="ECO:0007669"/>
    <property type="project" value="UniProtKB-KW"/>
</dbReference>
<keyword evidence="3" id="KW-0804">Transcription</keyword>
<dbReference type="SUPFAM" id="SSF46689">
    <property type="entry name" value="Homeodomain-like"/>
    <property type="match status" value="1"/>
</dbReference>
<evidence type="ECO:0000259" key="4">
    <source>
        <dbReference type="PROSITE" id="PS01124"/>
    </source>
</evidence>
<dbReference type="CDD" id="cd06996">
    <property type="entry name" value="cupin_Lmo2851-like_N"/>
    <property type="match status" value="1"/>
</dbReference>
<dbReference type="Pfam" id="PF02311">
    <property type="entry name" value="AraC_binding"/>
    <property type="match status" value="1"/>
</dbReference>
<dbReference type="SUPFAM" id="SSF51182">
    <property type="entry name" value="RmlC-like cupins"/>
    <property type="match status" value="1"/>
</dbReference>
<gene>
    <name evidence="5" type="ORF">FHS16_000549</name>
</gene>
<protein>
    <submittedName>
        <fullName evidence="5">AraC-like DNA-binding protein/mannose-6-phosphate isomerase-like protein (Cupin superfamily)</fullName>
    </submittedName>
</protein>
<dbReference type="PROSITE" id="PS01124">
    <property type="entry name" value="HTH_ARAC_FAMILY_2"/>
    <property type="match status" value="1"/>
</dbReference>
<evidence type="ECO:0000256" key="1">
    <source>
        <dbReference type="ARBA" id="ARBA00023015"/>
    </source>
</evidence>
<accession>A0A7W5C427</accession>
<dbReference type="GO" id="GO:0003700">
    <property type="term" value="F:DNA-binding transcription factor activity"/>
    <property type="evidence" value="ECO:0007669"/>
    <property type="project" value="InterPro"/>
</dbReference>
<dbReference type="Gene3D" id="2.60.120.10">
    <property type="entry name" value="Jelly Rolls"/>
    <property type="match status" value="1"/>
</dbReference>
<dbReference type="InterPro" id="IPR018062">
    <property type="entry name" value="HTH_AraC-typ_CS"/>
</dbReference>
<dbReference type="PROSITE" id="PS00041">
    <property type="entry name" value="HTH_ARAC_FAMILY_1"/>
    <property type="match status" value="1"/>
</dbReference>
<keyword evidence="1" id="KW-0805">Transcription regulation</keyword>
<dbReference type="InterPro" id="IPR018060">
    <property type="entry name" value="HTH_AraC"/>
</dbReference>
<dbReference type="Pfam" id="PF12833">
    <property type="entry name" value="HTH_18"/>
    <property type="match status" value="1"/>
</dbReference>
<dbReference type="PANTHER" id="PTHR43280:SF28">
    <property type="entry name" value="HTH-TYPE TRANSCRIPTIONAL ACTIVATOR RHAS"/>
    <property type="match status" value="1"/>
</dbReference>
<reference evidence="5 6" key="1">
    <citation type="submission" date="2020-08" db="EMBL/GenBank/DDBJ databases">
        <title>Genomic Encyclopedia of Type Strains, Phase III (KMG-III): the genomes of soil and plant-associated and newly described type strains.</title>
        <authorList>
            <person name="Whitman W."/>
        </authorList>
    </citation>
    <scope>NUCLEOTIDE SEQUENCE [LARGE SCALE GENOMIC DNA]</scope>
    <source>
        <strain evidence="5 6">CECT 8234</strain>
    </source>
</reference>
<dbReference type="PANTHER" id="PTHR43280">
    <property type="entry name" value="ARAC-FAMILY TRANSCRIPTIONAL REGULATOR"/>
    <property type="match status" value="1"/>
</dbReference>
<dbReference type="Gene3D" id="1.10.10.60">
    <property type="entry name" value="Homeodomain-like"/>
    <property type="match status" value="2"/>
</dbReference>
<keyword evidence="5" id="KW-0413">Isomerase</keyword>
<evidence type="ECO:0000313" key="6">
    <source>
        <dbReference type="Proteomes" id="UP000518605"/>
    </source>
</evidence>
<dbReference type="InterPro" id="IPR014710">
    <property type="entry name" value="RmlC-like_jellyroll"/>
</dbReference>
<dbReference type="SMART" id="SM00342">
    <property type="entry name" value="HTH_ARAC"/>
    <property type="match status" value="1"/>
</dbReference>
<keyword evidence="2 5" id="KW-0238">DNA-binding</keyword>
<dbReference type="InterPro" id="IPR020449">
    <property type="entry name" value="Tscrpt_reg_AraC-type_HTH"/>
</dbReference>
<comment type="caution">
    <text evidence="5">The sequence shown here is derived from an EMBL/GenBank/DDBJ whole genome shotgun (WGS) entry which is preliminary data.</text>
</comment>
<dbReference type="AlphaFoldDB" id="A0A7W5C427"/>
<evidence type="ECO:0000256" key="2">
    <source>
        <dbReference type="ARBA" id="ARBA00023125"/>
    </source>
</evidence>
<sequence>MDHLQLDHYLRQLDSIEKIQIITRSNVNEFDGNERRAEKDGTVFRMQENYFFDQGSIFISKHHRYAPMPLHNHSFIELNYMYSGECKQEINGNLVHINQGQVCMLDKDVLHRIYPLGENDILINIIIKKDSLLPRLLGGLNRTGIVSSFLSHALSEDQSHDRYVLFHSENRQQLHHLIKNMMCEYFETDDLSMDMVGYYMPLVFTELMRVYRTDKNFELSHTDGQGSIIDILQYIEQNFRNCTLTGLAKAFGFNANYLGNMLKERTGQTFLSLVQTQRMVQAVHLLKHSTKNIDEIALEIGYESPGFFYRKFKDYYGQTPSRYRNSMEAEGIKR</sequence>
<dbReference type="InterPro" id="IPR009057">
    <property type="entry name" value="Homeodomain-like_sf"/>
</dbReference>
<evidence type="ECO:0000256" key="3">
    <source>
        <dbReference type="ARBA" id="ARBA00023163"/>
    </source>
</evidence>